<name>A0A517QZK6_9PLAN</name>
<feature type="compositionally biased region" description="Polar residues" evidence="7">
    <location>
        <begin position="1"/>
        <end position="17"/>
    </location>
</feature>
<dbReference type="InterPro" id="IPR045275">
    <property type="entry name" value="MscS_archaea/bacteria_type"/>
</dbReference>
<dbReference type="PANTHER" id="PTHR30221:SF1">
    <property type="entry name" value="SMALL-CONDUCTANCE MECHANOSENSITIVE CHANNEL"/>
    <property type="match status" value="1"/>
</dbReference>
<feature type="region of interest" description="Disordered" evidence="7">
    <location>
        <begin position="1"/>
        <end position="28"/>
    </location>
</feature>
<dbReference type="InterPro" id="IPR049278">
    <property type="entry name" value="MS_channel_C"/>
</dbReference>
<keyword evidence="4 8" id="KW-0812">Transmembrane</keyword>
<evidence type="ECO:0000256" key="7">
    <source>
        <dbReference type="SAM" id="MobiDB-lite"/>
    </source>
</evidence>
<keyword evidence="3" id="KW-1003">Cell membrane</keyword>
<keyword evidence="5 8" id="KW-1133">Transmembrane helix</keyword>
<evidence type="ECO:0000259" key="9">
    <source>
        <dbReference type="Pfam" id="PF00924"/>
    </source>
</evidence>
<dbReference type="InterPro" id="IPR011014">
    <property type="entry name" value="MscS_channel_TM-2"/>
</dbReference>
<comment type="subcellular location">
    <subcellularLocation>
        <location evidence="1">Cell membrane</location>
        <topology evidence="1">Multi-pass membrane protein</topology>
    </subcellularLocation>
</comment>
<dbReference type="Pfam" id="PF21082">
    <property type="entry name" value="MS_channel_3rd"/>
    <property type="match status" value="1"/>
</dbReference>
<dbReference type="Proteomes" id="UP000317318">
    <property type="component" value="Chromosome"/>
</dbReference>
<dbReference type="Gene3D" id="1.10.287.1260">
    <property type="match status" value="1"/>
</dbReference>
<accession>A0A517QZK6</accession>
<dbReference type="InterPro" id="IPR006685">
    <property type="entry name" value="MscS_channel_2nd"/>
</dbReference>
<keyword evidence="12" id="KW-1185">Reference proteome</keyword>
<dbReference type="Pfam" id="PF00924">
    <property type="entry name" value="MS_channel_2nd"/>
    <property type="match status" value="1"/>
</dbReference>
<dbReference type="InterPro" id="IPR011066">
    <property type="entry name" value="MscS_channel_C_sf"/>
</dbReference>
<evidence type="ECO:0000313" key="11">
    <source>
        <dbReference type="EMBL" id="QDT36980.1"/>
    </source>
</evidence>
<dbReference type="SUPFAM" id="SSF82689">
    <property type="entry name" value="Mechanosensitive channel protein MscS (YggB), C-terminal domain"/>
    <property type="match status" value="1"/>
</dbReference>
<dbReference type="GO" id="GO:0008381">
    <property type="term" value="F:mechanosensitive monoatomic ion channel activity"/>
    <property type="evidence" value="ECO:0007669"/>
    <property type="project" value="InterPro"/>
</dbReference>
<proteinExistence type="inferred from homology"/>
<reference evidence="11 12" key="1">
    <citation type="submission" date="2019-02" db="EMBL/GenBank/DDBJ databases">
        <title>Deep-cultivation of Planctomycetes and their phenomic and genomic characterization uncovers novel biology.</title>
        <authorList>
            <person name="Wiegand S."/>
            <person name="Jogler M."/>
            <person name="Boedeker C."/>
            <person name="Pinto D."/>
            <person name="Vollmers J."/>
            <person name="Rivas-Marin E."/>
            <person name="Kohn T."/>
            <person name="Peeters S.H."/>
            <person name="Heuer A."/>
            <person name="Rast P."/>
            <person name="Oberbeckmann S."/>
            <person name="Bunk B."/>
            <person name="Jeske O."/>
            <person name="Meyerdierks A."/>
            <person name="Storesund J.E."/>
            <person name="Kallscheuer N."/>
            <person name="Luecker S."/>
            <person name="Lage O.M."/>
            <person name="Pohl T."/>
            <person name="Merkel B.J."/>
            <person name="Hornburger P."/>
            <person name="Mueller R.-W."/>
            <person name="Bruemmer F."/>
            <person name="Labrenz M."/>
            <person name="Spormann A.M."/>
            <person name="Op den Camp H."/>
            <person name="Overmann J."/>
            <person name="Amann R."/>
            <person name="Jetten M.S.M."/>
            <person name="Mascher T."/>
            <person name="Medema M.H."/>
            <person name="Devos D.P."/>
            <person name="Kaster A.-K."/>
            <person name="Ovreas L."/>
            <person name="Rohde M."/>
            <person name="Galperin M.Y."/>
            <person name="Jogler C."/>
        </authorList>
    </citation>
    <scope>NUCLEOTIDE SEQUENCE [LARGE SCALE GENOMIC DNA]</scope>
    <source>
        <strain evidence="11 12">Pan189</strain>
    </source>
</reference>
<evidence type="ECO:0000256" key="4">
    <source>
        <dbReference type="ARBA" id="ARBA00022692"/>
    </source>
</evidence>
<dbReference type="InterPro" id="IPR023408">
    <property type="entry name" value="MscS_beta-dom_sf"/>
</dbReference>
<dbReference type="OrthoDB" id="9809206at2"/>
<gene>
    <name evidence="11" type="primary">mscS</name>
    <name evidence="11" type="ORF">Pan189_13440</name>
</gene>
<evidence type="ECO:0000313" key="12">
    <source>
        <dbReference type="Proteomes" id="UP000317318"/>
    </source>
</evidence>
<evidence type="ECO:0000259" key="10">
    <source>
        <dbReference type="Pfam" id="PF21082"/>
    </source>
</evidence>
<evidence type="ECO:0000256" key="5">
    <source>
        <dbReference type="ARBA" id="ARBA00022989"/>
    </source>
</evidence>
<dbReference type="Gene3D" id="3.30.70.100">
    <property type="match status" value="1"/>
</dbReference>
<dbReference type="EMBL" id="CP036268">
    <property type="protein sequence ID" value="QDT36980.1"/>
    <property type="molecule type" value="Genomic_DNA"/>
</dbReference>
<evidence type="ECO:0000256" key="8">
    <source>
        <dbReference type="SAM" id="Phobius"/>
    </source>
</evidence>
<dbReference type="AlphaFoldDB" id="A0A517QZK6"/>
<comment type="similarity">
    <text evidence="2">Belongs to the MscS (TC 1.A.23) family.</text>
</comment>
<dbReference type="SUPFAM" id="SSF82861">
    <property type="entry name" value="Mechanosensitive channel protein MscS (YggB), transmembrane region"/>
    <property type="match status" value="1"/>
</dbReference>
<dbReference type="Gene3D" id="2.30.30.60">
    <property type="match status" value="1"/>
</dbReference>
<feature type="transmembrane region" description="Helical" evidence="8">
    <location>
        <begin position="54"/>
        <end position="76"/>
    </location>
</feature>
<evidence type="ECO:0000256" key="1">
    <source>
        <dbReference type="ARBA" id="ARBA00004651"/>
    </source>
</evidence>
<dbReference type="KEGG" id="svp:Pan189_13440"/>
<evidence type="ECO:0000256" key="6">
    <source>
        <dbReference type="ARBA" id="ARBA00023136"/>
    </source>
</evidence>
<sequence length="320" mass="34617">MQNATPQPDATEQSAGSATAPEGPSTEEIAADPFGIVRDSLSELVESTIAHTPLLIAGLVVLILTWLTSKVATAIYNRTISRSRMRVGLVSLLRQLLQIGIWIAGFLIAAVVMFPGMTPARALALLGVGSVAIGFAFKDIFENFFAGMLILWRFPFDPGDFIECEGITGKVEAITIRLTLVRQPDGQIVTVPNGMLFKNPVRVLTERNTRRISLSVGLPYDCDLSQAKGIILEAVKKCSTVKGPTAVRVLGAEFGGSSINFDVLWWTSTSPMDERESRDEVLIAIKTALDEAGIEIPFPQRTLTFGEPVSVLRNDEGQDG</sequence>
<feature type="transmembrane region" description="Helical" evidence="8">
    <location>
        <begin position="96"/>
        <end position="116"/>
    </location>
</feature>
<organism evidence="11 12">
    <name type="scientific">Stratiformator vulcanicus</name>
    <dbReference type="NCBI Taxonomy" id="2527980"/>
    <lineage>
        <taxon>Bacteria</taxon>
        <taxon>Pseudomonadati</taxon>
        <taxon>Planctomycetota</taxon>
        <taxon>Planctomycetia</taxon>
        <taxon>Planctomycetales</taxon>
        <taxon>Planctomycetaceae</taxon>
        <taxon>Stratiformator</taxon>
    </lineage>
</organism>
<keyword evidence="6 8" id="KW-0472">Membrane</keyword>
<protein>
    <submittedName>
        <fullName evidence="11">Small-conductance mechanosensitive channel</fullName>
    </submittedName>
</protein>
<evidence type="ECO:0000256" key="3">
    <source>
        <dbReference type="ARBA" id="ARBA00022475"/>
    </source>
</evidence>
<dbReference type="InterPro" id="IPR010920">
    <property type="entry name" value="LSM_dom_sf"/>
</dbReference>
<dbReference type="SUPFAM" id="SSF50182">
    <property type="entry name" value="Sm-like ribonucleoproteins"/>
    <property type="match status" value="1"/>
</dbReference>
<feature type="domain" description="Mechanosensitive ion channel MscS C-terminal" evidence="10">
    <location>
        <begin position="212"/>
        <end position="296"/>
    </location>
</feature>
<evidence type="ECO:0000256" key="2">
    <source>
        <dbReference type="ARBA" id="ARBA00008017"/>
    </source>
</evidence>
<dbReference type="PANTHER" id="PTHR30221">
    <property type="entry name" value="SMALL-CONDUCTANCE MECHANOSENSITIVE CHANNEL"/>
    <property type="match status" value="1"/>
</dbReference>
<feature type="domain" description="Mechanosensitive ion channel MscS" evidence="9">
    <location>
        <begin position="139"/>
        <end position="201"/>
    </location>
</feature>
<dbReference type="GO" id="GO:0005886">
    <property type="term" value="C:plasma membrane"/>
    <property type="evidence" value="ECO:0007669"/>
    <property type="project" value="UniProtKB-SubCell"/>
</dbReference>